<evidence type="ECO:0000313" key="1">
    <source>
        <dbReference type="EMBL" id="SJL82500.1"/>
    </source>
</evidence>
<organism evidence="1 2">
    <name type="scientific">Vibrio palustris</name>
    <dbReference type="NCBI Taxonomy" id="1918946"/>
    <lineage>
        <taxon>Bacteria</taxon>
        <taxon>Pseudomonadati</taxon>
        <taxon>Pseudomonadota</taxon>
        <taxon>Gammaproteobacteria</taxon>
        <taxon>Vibrionales</taxon>
        <taxon>Vibrionaceae</taxon>
        <taxon>Vibrio</taxon>
    </lineage>
</organism>
<accession>A0A1R4B0Q4</accession>
<gene>
    <name evidence="1" type="ORF">VPAL9027_00429</name>
</gene>
<proteinExistence type="predicted"/>
<keyword evidence="2" id="KW-1185">Reference proteome</keyword>
<dbReference type="AlphaFoldDB" id="A0A1R4B0Q4"/>
<protein>
    <submittedName>
        <fullName evidence="1">Uncharacterized protein</fullName>
    </submittedName>
</protein>
<dbReference type="STRING" id="1918946.VPAL9027_00429"/>
<dbReference type="EMBL" id="FUFT01000001">
    <property type="protein sequence ID" value="SJL82500.1"/>
    <property type="molecule type" value="Genomic_DNA"/>
</dbReference>
<sequence length="30" mass="3208">MSVDVLEKTLSVENNIAPALAPLPRILTDS</sequence>
<dbReference type="Proteomes" id="UP000189475">
    <property type="component" value="Unassembled WGS sequence"/>
</dbReference>
<evidence type="ECO:0000313" key="2">
    <source>
        <dbReference type="Proteomes" id="UP000189475"/>
    </source>
</evidence>
<name>A0A1R4B0Q4_9VIBR</name>
<reference evidence="1 2" key="1">
    <citation type="submission" date="2017-02" db="EMBL/GenBank/DDBJ databases">
        <authorList>
            <person name="Peterson S.W."/>
        </authorList>
    </citation>
    <scope>NUCLEOTIDE SEQUENCE [LARGE SCALE GENOMIC DNA]</scope>
    <source>
        <strain evidence="1 2">CECT 9027</strain>
    </source>
</reference>